<dbReference type="InterPro" id="IPR037914">
    <property type="entry name" value="SpoVT-AbrB_sf"/>
</dbReference>
<evidence type="ECO:0000259" key="1">
    <source>
        <dbReference type="SMART" id="SM00966"/>
    </source>
</evidence>
<dbReference type="Gene3D" id="2.10.260.10">
    <property type="match status" value="1"/>
</dbReference>
<gene>
    <name evidence="2" type="ORF">ENM88_06680</name>
</gene>
<accession>A0A7J3X870</accession>
<proteinExistence type="predicted"/>
<comment type="caution">
    <text evidence="2">The sequence shown here is derived from an EMBL/GenBank/DDBJ whole genome shotgun (WGS) entry which is preliminary data.</text>
</comment>
<protein>
    <submittedName>
        <fullName evidence="2">AbrB/MazE/SpoVT family DNA-binding domain-containing protein</fullName>
    </submittedName>
</protein>
<dbReference type="EMBL" id="DRZM01000193">
    <property type="protein sequence ID" value="HHP05409.1"/>
    <property type="molecule type" value="Genomic_DNA"/>
</dbReference>
<organism evidence="2">
    <name type="scientific">Thermofilum pendens</name>
    <dbReference type="NCBI Taxonomy" id="2269"/>
    <lineage>
        <taxon>Archaea</taxon>
        <taxon>Thermoproteota</taxon>
        <taxon>Thermoprotei</taxon>
        <taxon>Thermofilales</taxon>
        <taxon>Thermofilaceae</taxon>
        <taxon>Thermofilum</taxon>
    </lineage>
</organism>
<dbReference type="InterPro" id="IPR007159">
    <property type="entry name" value="SpoVT-AbrB_dom"/>
</dbReference>
<reference evidence="2" key="1">
    <citation type="journal article" date="2020" name="mSystems">
        <title>Genome- and Community-Level Interaction Insights into Carbon Utilization and Element Cycling Functions of Hydrothermarchaeota in Hydrothermal Sediment.</title>
        <authorList>
            <person name="Zhou Z."/>
            <person name="Liu Y."/>
            <person name="Xu W."/>
            <person name="Pan J."/>
            <person name="Luo Z.H."/>
            <person name="Li M."/>
        </authorList>
    </citation>
    <scope>NUCLEOTIDE SEQUENCE [LARGE SCALE GENOMIC DNA]</scope>
    <source>
        <strain evidence="2">SpSt-1125</strain>
    </source>
</reference>
<dbReference type="GO" id="GO:0003677">
    <property type="term" value="F:DNA binding"/>
    <property type="evidence" value="ECO:0007669"/>
    <property type="project" value="UniProtKB-KW"/>
</dbReference>
<dbReference type="AlphaFoldDB" id="A0A7J3X870"/>
<keyword evidence="2" id="KW-0238">DNA-binding</keyword>
<dbReference type="SUPFAM" id="SSF89447">
    <property type="entry name" value="AbrB/MazE/MraZ-like"/>
    <property type="match status" value="1"/>
</dbReference>
<dbReference type="Pfam" id="PF04014">
    <property type="entry name" value="MazE_antitoxin"/>
    <property type="match status" value="1"/>
</dbReference>
<evidence type="ECO:0000313" key="2">
    <source>
        <dbReference type="EMBL" id="HHP05409.1"/>
    </source>
</evidence>
<dbReference type="NCBIfam" id="TIGR01439">
    <property type="entry name" value="lp_hng_hel_AbrB"/>
    <property type="match status" value="1"/>
</dbReference>
<dbReference type="SMART" id="SM00966">
    <property type="entry name" value="SpoVT_AbrB"/>
    <property type="match status" value="1"/>
</dbReference>
<name>A0A7J3X870_THEPE</name>
<sequence>MPSGSAIHISRLCRVIPGDARLSRTVVSIGKKYAVYLPKSVVEELQLKEGEKMLLTVEGERIVLRRMPDFFASAKKSPKRLRLTLEEVERSSVEAQRELLGVGDGQSSA</sequence>
<feature type="domain" description="SpoVT-AbrB" evidence="1">
    <location>
        <begin position="27"/>
        <end position="72"/>
    </location>
</feature>